<dbReference type="Gene3D" id="1.20.1250.20">
    <property type="entry name" value="MFS general substrate transporter like domains"/>
    <property type="match status" value="1"/>
</dbReference>
<keyword evidence="3" id="KW-1003">Cell membrane</keyword>
<gene>
    <name evidence="9" type="ORF">ACFO3D_03700</name>
</gene>
<dbReference type="InterPro" id="IPR050171">
    <property type="entry name" value="MFS_Transporters"/>
</dbReference>
<evidence type="ECO:0000256" key="3">
    <source>
        <dbReference type="ARBA" id="ARBA00022475"/>
    </source>
</evidence>
<feature type="transmembrane region" description="Helical" evidence="7">
    <location>
        <begin position="47"/>
        <end position="67"/>
    </location>
</feature>
<feature type="transmembrane region" description="Helical" evidence="7">
    <location>
        <begin position="261"/>
        <end position="281"/>
    </location>
</feature>
<keyword evidence="4 7" id="KW-0812">Transmembrane</keyword>
<evidence type="ECO:0000313" key="9">
    <source>
        <dbReference type="EMBL" id="MFC4557312.1"/>
    </source>
</evidence>
<keyword evidence="6 7" id="KW-0472">Membrane</keyword>
<dbReference type="EMBL" id="JBHSFU010000003">
    <property type="protein sequence ID" value="MFC4557312.1"/>
    <property type="molecule type" value="Genomic_DNA"/>
</dbReference>
<evidence type="ECO:0000256" key="7">
    <source>
        <dbReference type="SAM" id="Phobius"/>
    </source>
</evidence>
<comment type="caution">
    <text evidence="9">The sequence shown here is derived from an EMBL/GenBank/DDBJ whole genome shotgun (WGS) entry which is preliminary data.</text>
</comment>
<evidence type="ECO:0000256" key="4">
    <source>
        <dbReference type="ARBA" id="ARBA00022692"/>
    </source>
</evidence>
<evidence type="ECO:0000256" key="6">
    <source>
        <dbReference type="ARBA" id="ARBA00023136"/>
    </source>
</evidence>
<feature type="transmembrane region" description="Helical" evidence="7">
    <location>
        <begin position="101"/>
        <end position="122"/>
    </location>
</feature>
<dbReference type="PANTHER" id="PTHR23517:SF3">
    <property type="entry name" value="INTEGRAL MEMBRANE TRANSPORT PROTEIN"/>
    <property type="match status" value="1"/>
</dbReference>
<comment type="subcellular location">
    <subcellularLocation>
        <location evidence="1">Cell membrane</location>
        <topology evidence="1">Multi-pass membrane protein</topology>
    </subcellularLocation>
</comment>
<evidence type="ECO:0000313" key="10">
    <source>
        <dbReference type="Proteomes" id="UP001595989"/>
    </source>
</evidence>
<accession>A0ABV9DET1</accession>
<feature type="transmembrane region" description="Helical" evidence="7">
    <location>
        <begin position="15"/>
        <end position="35"/>
    </location>
</feature>
<dbReference type="InterPro" id="IPR036259">
    <property type="entry name" value="MFS_trans_sf"/>
</dbReference>
<evidence type="ECO:0000259" key="8">
    <source>
        <dbReference type="PROSITE" id="PS50850"/>
    </source>
</evidence>
<organism evidence="9 10">
    <name type="scientific">Virgibacillus kekensis</name>
    <dbReference type="NCBI Taxonomy" id="202261"/>
    <lineage>
        <taxon>Bacteria</taxon>
        <taxon>Bacillati</taxon>
        <taxon>Bacillota</taxon>
        <taxon>Bacilli</taxon>
        <taxon>Bacillales</taxon>
        <taxon>Bacillaceae</taxon>
        <taxon>Virgibacillus</taxon>
    </lineage>
</organism>
<dbReference type="SUPFAM" id="SSF103473">
    <property type="entry name" value="MFS general substrate transporter"/>
    <property type="match status" value="1"/>
</dbReference>
<sequence length="407" mass="46170">MSSFNLMDTTLKIRLISNFFQQLITTAFIPFIALYLNDMMGTKFTGIFLVTLVLINMPMGILGGYIIDVFSRKKTVIIYQIIMTTSLFFMGLSLTSQFENIFIFCLSYIIFSIIWGLQFPAMEAIIMDAITPEVENFVFKFDYWLENTAIALGMLLGGVFYYTNKSALIFLSSLIFFFVLLSLWKWLPNSIIVNKTNKEIYNFSSIIKSYKQVFKDKRYALLIVAFSLLVTAELSTSSYVALRLQEEFNSVSFMNFTIDGVRMFSLVMITNTVIVVSMSFLILKVSSMFSNKAILIIGLSLYLIGYTNITHLNSFYLLILAMAIAAIGEIIYSPIVQEQKYKLIPPDKRGSYSAIGNLGFNLSELLARLGIILGTFLSVFGMTVYMLLILLMGSIGLYLAIHFKRTI</sequence>
<dbReference type="RefSeq" id="WP_390293256.1">
    <property type="nucleotide sequence ID" value="NZ_JBHSFU010000003.1"/>
</dbReference>
<reference evidence="10" key="1">
    <citation type="journal article" date="2019" name="Int. J. Syst. Evol. Microbiol.">
        <title>The Global Catalogue of Microorganisms (GCM) 10K type strain sequencing project: providing services to taxonomists for standard genome sequencing and annotation.</title>
        <authorList>
            <consortium name="The Broad Institute Genomics Platform"/>
            <consortium name="The Broad Institute Genome Sequencing Center for Infectious Disease"/>
            <person name="Wu L."/>
            <person name="Ma J."/>
        </authorList>
    </citation>
    <scope>NUCLEOTIDE SEQUENCE [LARGE SCALE GENOMIC DNA]</scope>
    <source>
        <strain evidence="10">CGMCC 4.7426</strain>
    </source>
</reference>
<evidence type="ECO:0000256" key="2">
    <source>
        <dbReference type="ARBA" id="ARBA00022448"/>
    </source>
</evidence>
<keyword evidence="2" id="KW-0813">Transport</keyword>
<dbReference type="Proteomes" id="UP001595989">
    <property type="component" value="Unassembled WGS sequence"/>
</dbReference>
<dbReference type="Pfam" id="PF07690">
    <property type="entry name" value="MFS_1"/>
    <property type="match status" value="1"/>
</dbReference>
<feature type="transmembrane region" description="Helical" evidence="7">
    <location>
        <begin position="315"/>
        <end position="335"/>
    </location>
</feature>
<protein>
    <submittedName>
        <fullName evidence="9">MFS transporter</fullName>
    </submittedName>
</protein>
<feature type="transmembrane region" description="Helical" evidence="7">
    <location>
        <begin position="293"/>
        <end position="309"/>
    </location>
</feature>
<feature type="transmembrane region" description="Helical" evidence="7">
    <location>
        <begin position="383"/>
        <end position="401"/>
    </location>
</feature>
<feature type="transmembrane region" description="Helical" evidence="7">
    <location>
        <begin position="219"/>
        <end position="241"/>
    </location>
</feature>
<keyword evidence="5 7" id="KW-1133">Transmembrane helix</keyword>
<keyword evidence="10" id="KW-1185">Reference proteome</keyword>
<dbReference type="PROSITE" id="PS50850">
    <property type="entry name" value="MFS"/>
    <property type="match status" value="1"/>
</dbReference>
<feature type="domain" description="Major facilitator superfamily (MFS) profile" evidence="8">
    <location>
        <begin position="1"/>
        <end position="407"/>
    </location>
</feature>
<feature type="transmembrane region" description="Helical" evidence="7">
    <location>
        <begin position="355"/>
        <end position="377"/>
    </location>
</feature>
<feature type="transmembrane region" description="Helical" evidence="7">
    <location>
        <begin position="76"/>
        <end position="95"/>
    </location>
</feature>
<evidence type="ECO:0000256" key="5">
    <source>
        <dbReference type="ARBA" id="ARBA00022989"/>
    </source>
</evidence>
<dbReference type="PANTHER" id="PTHR23517">
    <property type="entry name" value="RESISTANCE PROTEIN MDTM, PUTATIVE-RELATED-RELATED"/>
    <property type="match status" value="1"/>
</dbReference>
<evidence type="ECO:0000256" key="1">
    <source>
        <dbReference type="ARBA" id="ARBA00004651"/>
    </source>
</evidence>
<name>A0ABV9DET1_9BACI</name>
<dbReference type="InterPro" id="IPR011701">
    <property type="entry name" value="MFS"/>
</dbReference>
<feature type="transmembrane region" description="Helical" evidence="7">
    <location>
        <begin position="168"/>
        <end position="187"/>
    </location>
</feature>
<proteinExistence type="predicted"/>
<dbReference type="InterPro" id="IPR020846">
    <property type="entry name" value="MFS_dom"/>
</dbReference>